<feature type="region of interest" description="Disordered" evidence="1">
    <location>
        <begin position="1"/>
        <end position="70"/>
    </location>
</feature>
<dbReference type="EMBL" id="CADEAL010004146">
    <property type="protein sequence ID" value="CAB1452869.1"/>
    <property type="molecule type" value="Genomic_DNA"/>
</dbReference>
<proteinExistence type="predicted"/>
<gene>
    <name evidence="2" type="ORF">PLEPLA_LOCUS40619</name>
</gene>
<protein>
    <submittedName>
        <fullName evidence="2">Uncharacterized protein</fullName>
    </submittedName>
</protein>
<evidence type="ECO:0000256" key="1">
    <source>
        <dbReference type="SAM" id="MobiDB-lite"/>
    </source>
</evidence>
<evidence type="ECO:0000313" key="2">
    <source>
        <dbReference type="EMBL" id="CAB1452869.1"/>
    </source>
</evidence>
<reference evidence="2" key="1">
    <citation type="submission" date="2020-03" db="EMBL/GenBank/DDBJ databases">
        <authorList>
            <person name="Weist P."/>
        </authorList>
    </citation>
    <scope>NUCLEOTIDE SEQUENCE</scope>
</reference>
<keyword evidence="3" id="KW-1185">Reference proteome</keyword>
<evidence type="ECO:0000313" key="3">
    <source>
        <dbReference type="Proteomes" id="UP001153269"/>
    </source>
</evidence>
<sequence length="404" mass="44178">MSGSHVSREEARKPNLRASPRIRAVRTREDAPASPVHPGSGNAHAPLPPAPQLHAHPAPPTPWLSAPPHTGSSSLINPGCGCRASHTVSTFFCHSRLFSDLPKYSSVYTSSLSSSSSSTSSPVSIPLSFLQLCHLITADTLECWKVQQGDENLLNAPANTGKDRGGNQNREAEWRYREMPSSEDESTLCRASSLPLPPLTPSLAHIQLSLKMTKDAERICPRAHSASFRRRRCQRKLGHYWTPAINEIQRAYAEYLMRCTALDGQHSMTRGLSVHHDLSISLCPFISFSIFICRFYLEAGGCRAEDGGRSRGGIDLVGGVKNKIVRVCVLCVACHRLMLRDVSPCANKTLNSLPTYFRQADSKIMSSRGIETTSIGDEAKTTSQAQRQQGLYMNGLLSKPCEGG</sequence>
<feature type="compositionally biased region" description="Pro residues" evidence="1">
    <location>
        <begin position="46"/>
        <end position="62"/>
    </location>
</feature>
<comment type="caution">
    <text evidence="2">The sequence shown here is derived from an EMBL/GenBank/DDBJ whole genome shotgun (WGS) entry which is preliminary data.</text>
</comment>
<dbReference type="Proteomes" id="UP001153269">
    <property type="component" value="Unassembled WGS sequence"/>
</dbReference>
<dbReference type="AlphaFoldDB" id="A0A9N7VM66"/>
<name>A0A9N7VM66_PLEPL</name>
<organism evidence="2 3">
    <name type="scientific">Pleuronectes platessa</name>
    <name type="common">European plaice</name>
    <dbReference type="NCBI Taxonomy" id="8262"/>
    <lineage>
        <taxon>Eukaryota</taxon>
        <taxon>Metazoa</taxon>
        <taxon>Chordata</taxon>
        <taxon>Craniata</taxon>
        <taxon>Vertebrata</taxon>
        <taxon>Euteleostomi</taxon>
        <taxon>Actinopterygii</taxon>
        <taxon>Neopterygii</taxon>
        <taxon>Teleostei</taxon>
        <taxon>Neoteleostei</taxon>
        <taxon>Acanthomorphata</taxon>
        <taxon>Carangaria</taxon>
        <taxon>Pleuronectiformes</taxon>
        <taxon>Pleuronectoidei</taxon>
        <taxon>Pleuronectidae</taxon>
        <taxon>Pleuronectes</taxon>
    </lineage>
</organism>
<feature type="compositionally biased region" description="Basic and acidic residues" evidence="1">
    <location>
        <begin position="1"/>
        <end position="13"/>
    </location>
</feature>
<accession>A0A9N7VM66</accession>